<gene>
    <name evidence="2" type="ORF">ADL15_20940</name>
</gene>
<keyword evidence="3" id="KW-1185">Reference proteome</keyword>
<evidence type="ECO:0000256" key="1">
    <source>
        <dbReference type="SAM" id="MobiDB-lite"/>
    </source>
</evidence>
<name>A0A117MRL3_9ACTN</name>
<proteinExistence type="predicted"/>
<evidence type="ECO:0000313" key="2">
    <source>
        <dbReference type="EMBL" id="KUL31974.1"/>
    </source>
</evidence>
<accession>A0A117MRL3</accession>
<evidence type="ECO:0000313" key="3">
    <source>
        <dbReference type="Proteomes" id="UP000053244"/>
    </source>
</evidence>
<feature type="region of interest" description="Disordered" evidence="1">
    <location>
        <begin position="14"/>
        <end position="67"/>
    </location>
</feature>
<protein>
    <submittedName>
        <fullName evidence="2">Uncharacterized protein</fullName>
    </submittedName>
</protein>
<organism evidence="2 3">
    <name type="scientific">Actinoplanes awajinensis subsp. mycoplanecinus</name>
    <dbReference type="NCBI Taxonomy" id="135947"/>
    <lineage>
        <taxon>Bacteria</taxon>
        <taxon>Bacillati</taxon>
        <taxon>Actinomycetota</taxon>
        <taxon>Actinomycetes</taxon>
        <taxon>Micromonosporales</taxon>
        <taxon>Micromonosporaceae</taxon>
        <taxon>Actinoplanes</taxon>
    </lineage>
</organism>
<sequence length="67" mass="7217">MIIVATCNLCHRDMSDGEVDGHRRDVHPDISADGTRESDHSRIMPDAAAESIRPPDAAGHPRAAEDA</sequence>
<comment type="caution">
    <text evidence="2">The sequence shown here is derived from an EMBL/GenBank/DDBJ whole genome shotgun (WGS) entry which is preliminary data.</text>
</comment>
<dbReference type="AlphaFoldDB" id="A0A117MRL3"/>
<reference evidence="2 3" key="1">
    <citation type="submission" date="2015-10" db="EMBL/GenBank/DDBJ databases">
        <authorList>
            <person name="Gilbert D.G."/>
        </authorList>
    </citation>
    <scope>NUCLEOTIDE SEQUENCE [LARGE SCALE GENOMIC DNA]</scope>
    <source>
        <strain evidence="2 3">NRRL B-16712</strain>
    </source>
</reference>
<feature type="compositionally biased region" description="Basic and acidic residues" evidence="1">
    <location>
        <begin position="14"/>
        <end position="43"/>
    </location>
</feature>
<dbReference type="EMBL" id="LLZH01000189">
    <property type="protein sequence ID" value="KUL31974.1"/>
    <property type="molecule type" value="Genomic_DNA"/>
</dbReference>
<dbReference type="Proteomes" id="UP000053244">
    <property type="component" value="Unassembled WGS sequence"/>
</dbReference>